<dbReference type="Proteomes" id="UP000010077">
    <property type="component" value="Chromosome"/>
</dbReference>
<evidence type="ECO:0000313" key="1">
    <source>
        <dbReference type="EMBL" id="AFX99361.1"/>
    </source>
</evidence>
<dbReference type="HOGENOM" id="CLU_3341704_0_0_5"/>
<accession>K7ZDA9</accession>
<gene>
    <name evidence="1" type="ORF">A1OE_1183</name>
</gene>
<sequence length="37" mass="4695">MLYFILNNFYYSVRYQICILMTKECFCKKKLLMKYLK</sequence>
<dbReference type="EMBL" id="CP003539">
    <property type="protein sequence ID" value="AFX99361.1"/>
    <property type="molecule type" value="Genomic_DNA"/>
</dbReference>
<organism evidence="1 2">
    <name type="scientific">Candidatus Endolissoclinum faulkneri L2</name>
    <dbReference type="NCBI Taxonomy" id="1193729"/>
    <lineage>
        <taxon>Bacteria</taxon>
        <taxon>Pseudomonadati</taxon>
        <taxon>Pseudomonadota</taxon>
        <taxon>Alphaproteobacteria</taxon>
        <taxon>Rhodospirillales</taxon>
        <taxon>Rhodospirillaceae</taxon>
        <taxon>Candidatus Endolissoclinum</taxon>
    </lineage>
</organism>
<evidence type="ECO:0000313" key="2">
    <source>
        <dbReference type="Proteomes" id="UP000010077"/>
    </source>
</evidence>
<dbReference type="AlphaFoldDB" id="K7ZDA9"/>
<dbReference type="KEGG" id="thal:A1OE_1183"/>
<proteinExistence type="predicted"/>
<keyword evidence="2" id="KW-1185">Reference proteome</keyword>
<name>K7ZDA9_9PROT</name>
<reference evidence="1 2" key="1">
    <citation type="journal article" date="2012" name="Proc. Natl. Acad. Sci. U.S.A.">
        <title>Genome streamlining and chemical defense in a coral reef symbiosis.</title>
        <authorList>
            <person name="Kwan J.C."/>
            <person name="Donia M.S."/>
            <person name="Han A.W."/>
            <person name="Hirose E."/>
            <person name="Haygood M.G."/>
            <person name="Schmidt E.W."/>
        </authorList>
    </citation>
    <scope>NUCLEOTIDE SEQUENCE [LARGE SCALE GENOMIC DNA]</scope>
    <source>
        <strain evidence="1 2">L2</strain>
    </source>
</reference>
<protein>
    <submittedName>
        <fullName evidence="1">Uncharacterized protein</fullName>
    </submittedName>
</protein>